<evidence type="ECO:0000313" key="12">
    <source>
        <dbReference type="Proteomes" id="UP000694904"/>
    </source>
</evidence>
<dbReference type="SUPFAM" id="SSF56300">
    <property type="entry name" value="Metallo-dependent phosphatases"/>
    <property type="match status" value="1"/>
</dbReference>
<evidence type="ECO:0000256" key="1">
    <source>
        <dbReference type="ARBA" id="ARBA00001936"/>
    </source>
</evidence>
<keyword evidence="8 10" id="KW-0472">Membrane</keyword>
<keyword evidence="9" id="KW-0464">Manganese</keyword>
<evidence type="ECO:0000256" key="2">
    <source>
        <dbReference type="ARBA" id="ARBA00004141"/>
    </source>
</evidence>
<organism evidence="12 13">
    <name type="scientific">Drosophila arizonae</name>
    <name type="common">Fruit fly</name>
    <dbReference type="NCBI Taxonomy" id="7263"/>
    <lineage>
        <taxon>Eukaryota</taxon>
        <taxon>Metazoa</taxon>
        <taxon>Ecdysozoa</taxon>
        <taxon>Arthropoda</taxon>
        <taxon>Hexapoda</taxon>
        <taxon>Insecta</taxon>
        <taxon>Pterygota</taxon>
        <taxon>Neoptera</taxon>
        <taxon>Endopterygota</taxon>
        <taxon>Diptera</taxon>
        <taxon>Brachycera</taxon>
        <taxon>Muscomorpha</taxon>
        <taxon>Ephydroidea</taxon>
        <taxon>Drosophilidae</taxon>
        <taxon>Drosophila</taxon>
    </lineage>
</organism>
<accession>A0ABM1NRG8</accession>
<dbReference type="PANTHER" id="PTHR13315">
    <property type="entry name" value="METALLO PHOSPHOESTERASE RELATED"/>
    <property type="match status" value="1"/>
</dbReference>
<feature type="transmembrane region" description="Helical" evidence="10">
    <location>
        <begin position="35"/>
        <end position="54"/>
    </location>
</feature>
<protein>
    <submittedName>
        <fullName evidence="13">Metallophosphoesterase 1 homolog</fullName>
    </submittedName>
</protein>
<proteinExistence type="inferred from homology"/>
<comment type="cofactor">
    <cofactor evidence="1">
        <name>Mn(2+)</name>
        <dbReference type="ChEBI" id="CHEBI:29035"/>
    </cofactor>
</comment>
<keyword evidence="5" id="KW-0479">Metal-binding</keyword>
<comment type="subcellular location">
    <subcellularLocation>
        <location evidence="2">Membrane</location>
        <topology evidence="2">Multi-pass membrane protein</topology>
    </subcellularLocation>
</comment>
<gene>
    <name evidence="13" type="primary">LOC108610151</name>
</gene>
<dbReference type="Gene3D" id="3.60.21.10">
    <property type="match status" value="1"/>
</dbReference>
<keyword evidence="4 10" id="KW-0812">Transmembrane</keyword>
<evidence type="ECO:0000256" key="6">
    <source>
        <dbReference type="ARBA" id="ARBA00022801"/>
    </source>
</evidence>
<feature type="transmembrane region" description="Helical" evidence="10">
    <location>
        <begin position="6"/>
        <end position="23"/>
    </location>
</feature>
<dbReference type="InterPro" id="IPR004843">
    <property type="entry name" value="Calcineurin-like_PHP"/>
</dbReference>
<dbReference type="GeneID" id="108610151"/>
<dbReference type="InterPro" id="IPR029052">
    <property type="entry name" value="Metallo-depent_PP-like"/>
</dbReference>
<reference evidence="13" key="3">
    <citation type="submission" date="2025-08" db="UniProtKB">
        <authorList>
            <consortium name="RefSeq"/>
        </authorList>
    </citation>
    <scope>IDENTIFICATION</scope>
    <source>
        <tissue evidence="13">Whole organism</tissue>
    </source>
</reference>
<dbReference type="PANTHER" id="PTHR13315:SF0">
    <property type="entry name" value="METALLOPHOSPHOESTERASE 1"/>
    <property type="match status" value="1"/>
</dbReference>
<evidence type="ECO:0000259" key="11">
    <source>
        <dbReference type="Pfam" id="PF00149"/>
    </source>
</evidence>
<keyword evidence="12" id="KW-1185">Reference proteome</keyword>
<reference evidence="12" key="2">
    <citation type="journal article" date="2016" name="G3 (Bethesda)">
        <title>Genome Evolution in Three Species of Cactophilic Drosophila.</title>
        <authorList>
            <person name="Sanchez-Flores A."/>
            <person name="Penazola F."/>
            <person name="Carpinteyro-Ponce J."/>
            <person name="Nazario-Yepiz N."/>
            <person name="Abreu-Goodger C."/>
            <person name="Machado C.A."/>
            <person name="Markow T.A."/>
        </authorList>
    </citation>
    <scope>NUCLEOTIDE SEQUENCE [LARGE SCALE GENOMIC DNA]</scope>
</reference>
<reference evidence="12" key="1">
    <citation type="journal article" date="1997" name="Nucleic Acids Res.">
        <title>tRNAscan-SE: a program for improved detection of transfer RNA genes in genomic sequence.</title>
        <authorList>
            <person name="Lowe T.M."/>
            <person name="Eddy S.R."/>
        </authorList>
    </citation>
    <scope>NUCLEOTIDE SEQUENCE [LARGE SCALE GENOMIC DNA]</scope>
</reference>
<evidence type="ECO:0000256" key="5">
    <source>
        <dbReference type="ARBA" id="ARBA00022723"/>
    </source>
</evidence>
<name>A0ABM1NRG8_DROAR</name>
<evidence type="ECO:0000256" key="10">
    <source>
        <dbReference type="SAM" id="Phobius"/>
    </source>
</evidence>
<sequence length="400" mass="46966">MYHVIFAIPAVLLAFHFCVCLHRRVAIVFYRNMRWIYACFVIVLCAIIFCEYVADFVVLQNCKWPEIRRKKYVDDPLRTMVIADPHLLGPHRGHWMDKLYREWHMKRSFQAASRLLQPDVVFVLGDLFDEGDMVNDKHFDSYVMRYLQMFNLPAGIPLISVVGNHDVGFHHRMHPFFTSRFEHYLNYSMVHLYTIKQIHFVMINSMAMEADGCMFCNEAEQALKTISNTLFCMQHPHVAECARTRRHPYSQPIIMQHFPTYRISDKVCREHDAPHIEAFRERYHVLSKEATDTIGQLLKPRLAFAGHSHYYCHNINRLGIDEYTVSSFSWRNNVNPSFMLATITPDDYAVSRCKMLPQQFVINSYLSAGIACLVLVACQLKKYWCSRRLTTSETAHLKQH</sequence>
<evidence type="ECO:0000313" key="13">
    <source>
        <dbReference type="RefSeq" id="XP_017857554.1"/>
    </source>
</evidence>
<feature type="domain" description="Calcineurin-like phosphoesterase" evidence="11">
    <location>
        <begin position="78"/>
        <end position="311"/>
    </location>
</feature>
<evidence type="ECO:0000256" key="7">
    <source>
        <dbReference type="ARBA" id="ARBA00022989"/>
    </source>
</evidence>
<dbReference type="Pfam" id="PF00149">
    <property type="entry name" value="Metallophos"/>
    <property type="match status" value="1"/>
</dbReference>
<evidence type="ECO:0000256" key="4">
    <source>
        <dbReference type="ARBA" id="ARBA00022692"/>
    </source>
</evidence>
<dbReference type="InterPro" id="IPR033308">
    <property type="entry name" value="PGAP5/Cdc1/Ted1"/>
</dbReference>
<evidence type="ECO:0000256" key="9">
    <source>
        <dbReference type="ARBA" id="ARBA00023211"/>
    </source>
</evidence>
<dbReference type="RefSeq" id="XP_017857554.1">
    <property type="nucleotide sequence ID" value="XM_018002065.1"/>
</dbReference>
<evidence type="ECO:0000256" key="8">
    <source>
        <dbReference type="ARBA" id="ARBA00023136"/>
    </source>
</evidence>
<comment type="similarity">
    <text evidence="3">Belongs to the metallophosphoesterase superfamily. MPPE1 family.</text>
</comment>
<dbReference type="Proteomes" id="UP000694904">
    <property type="component" value="Chromosome 3"/>
</dbReference>
<keyword evidence="6" id="KW-0378">Hydrolase</keyword>
<keyword evidence="7 10" id="KW-1133">Transmembrane helix</keyword>
<evidence type="ECO:0000256" key="3">
    <source>
        <dbReference type="ARBA" id="ARBA00008895"/>
    </source>
</evidence>